<organism evidence="2 3">
    <name type="scientific">Brassica cretica</name>
    <name type="common">Mustard</name>
    <dbReference type="NCBI Taxonomy" id="69181"/>
    <lineage>
        <taxon>Eukaryota</taxon>
        <taxon>Viridiplantae</taxon>
        <taxon>Streptophyta</taxon>
        <taxon>Embryophyta</taxon>
        <taxon>Tracheophyta</taxon>
        <taxon>Spermatophyta</taxon>
        <taxon>Magnoliopsida</taxon>
        <taxon>eudicotyledons</taxon>
        <taxon>Gunneridae</taxon>
        <taxon>Pentapetalae</taxon>
        <taxon>rosids</taxon>
        <taxon>malvids</taxon>
        <taxon>Brassicales</taxon>
        <taxon>Brassicaceae</taxon>
        <taxon>Brassiceae</taxon>
        <taxon>Brassica</taxon>
    </lineage>
</organism>
<dbReference type="EMBL" id="QGKX02001290">
    <property type="protein sequence ID" value="KAF3539789.1"/>
    <property type="molecule type" value="Genomic_DNA"/>
</dbReference>
<evidence type="ECO:0000313" key="3">
    <source>
        <dbReference type="Proteomes" id="UP000712600"/>
    </source>
</evidence>
<sequence>MEGSVKQGRERCQGEGLGGKRARGRGTETLLTTTGAAVVRGSLASKEEETVTSGRPAVSTDDMIFFLGAVFSTGDSFRKFRKMGPSSEQCEHAGGTHE</sequence>
<comment type="caution">
    <text evidence="2">The sequence shown here is derived from an EMBL/GenBank/DDBJ whole genome shotgun (WGS) entry which is preliminary data.</text>
</comment>
<evidence type="ECO:0000313" key="2">
    <source>
        <dbReference type="EMBL" id="KAF3539789.1"/>
    </source>
</evidence>
<proteinExistence type="predicted"/>
<gene>
    <name evidence="2" type="ORF">F2Q69_00021963</name>
</gene>
<accession>A0A8S9QAW1</accession>
<protein>
    <submittedName>
        <fullName evidence="2">Uncharacterized protein</fullName>
    </submittedName>
</protein>
<dbReference type="Proteomes" id="UP000712600">
    <property type="component" value="Unassembled WGS sequence"/>
</dbReference>
<reference evidence="2" key="1">
    <citation type="submission" date="2019-12" db="EMBL/GenBank/DDBJ databases">
        <title>Genome sequencing and annotation of Brassica cretica.</title>
        <authorList>
            <person name="Studholme D.J."/>
            <person name="Sarris P."/>
        </authorList>
    </citation>
    <scope>NUCLEOTIDE SEQUENCE</scope>
    <source>
        <strain evidence="2">PFS-109/04</strain>
        <tissue evidence="2">Leaf</tissue>
    </source>
</reference>
<feature type="region of interest" description="Disordered" evidence="1">
    <location>
        <begin position="1"/>
        <end position="27"/>
    </location>
</feature>
<evidence type="ECO:0000256" key="1">
    <source>
        <dbReference type="SAM" id="MobiDB-lite"/>
    </source>
</evidence>
<dbReference type="AlphaFoldDB" id="A0A8S9QAW1"/>
<name>A0A8S9QAW1_BRACR</name>